<dbReference type="PROSITE" id="PS50109">
    <property type="entry name" value="HIS_KIN"/>
    <property type="match status" value="1"/>
</dbReference>
<dbReference type="SMART" id="SM00387">
    <property type="entry name" value="HATPase_c"/>
    <property type="match status" value="1"/>
</dbReference>
<evidence type="ECO:0000256" key="9">
    <source>
        <dbReference type="ARBA" id="ARBA00022741"/>
    </source>
</evidence>
<dbReference type="InterPro" id="IPR050980">
    <property type="entry name" value="2C_sensor_his_kinase"/>
</dbReference>
<name>A0AA42CJP7_9PROT</name>
<dbReference type="InterPro" id="IPR003594">
    <property type="entry name" value="HATPase_dom"/>
</dbReference>
<feature type="transmembrane region" description="Helical" evidence="15">
    <location>
        <begin position="15"/>
        <end position="35"/>
    </location>
</feature>
<evidence type="ECO:0000256" key="15">
    <source>
        <dbReference type="SAM" id="Phobius"/>
    </source>
</evidence>
<protein>
    <recommendedName>
        <fullName evidence="3">histidine kinase</fullName>
        <ecNumber evidence="3">2.7.13.3</ecNumber>
    </recommendedName>
</protein>
<dbReference type="InterPro" id="IPR005467">
    <property type="entry name" value="His_kinase_dom"/>
</dbReference>
<dbReference type="GO" id="GO:0005524">
    <property type="term" value="F:ATP binding"/>
    <property type="evidence" value="ECO:0007669"/>
    <property type="project" value="UniProtKB-KW"/>
</dbReference>
<dbReference type="CDD" id="cd00075">
    <property type="entry name" value="HATPase"/>
    <property type="match status" value="1"/>
</dbReference>
<keyword evidence="6" id="KW-0597">Phosphoprotein</keyword>
<keyword evidence="9" id="KW-0547">Nucleotide-binding</keyword>
<dbReference type="SMART" id="SM00304">
    <property type="entry name" value="HAMP"/>
    <property type="match status" value="1"/>
</dbReference>
<dbReference type="InterPro" id="IPR036890">
    <property type="entry name" value="HATPase_C_sf"/>
</dbReference>
<accession>A0AA42CJP7</accession>
<evidence type="ECO:0000256" key="8">
    <source>
        <dbReference type="ARBA" id="ARBA00022692"/>
    </source>
</evidence>
<evidence type="ECO:0000259" key="17">
    <source>
        <dbReference type="PROSITE" id="PS50885"/>
    </source>
</evidence>
<dbReference type="GO" id="GO:0005886">
    <property type="term" value="C:plasma membrane"/>
    <property type="evidence" value="ECO:0007669"/>
    <property type="project" value="UniProtKB-SubCell"/>
</dbReference>
<dbReference type="Pfam" id="PF02518">
    <property type="entry name" value="HATPase_c"/>
    <property type="match status" value="1"/>
</dbReference>
<dbReference type="Proteomes" id="UP001165679">
    <property type="component" value="Unassembled WGS sequence"/>
</dbReference>
<evidence type="ECO:0000256" key="6">
    <source>
        <dbReference type="ARBA" id="ARBA00022553"/>
    </source>
</evidence>
<dbReference type="SUPFAM" id="SSF55874">
    <property type="entry name" value="ATPase domain of HSP90 chaperone/DNA topoisomerase II/histidine kinase"/>
    <property type="match status" value="1"/>
</dbReference>
<reference evidence="18" key="1">
    <citation type="submission" date="2022-09" db="EMBL/GenBank/DDBJ databases">
        <title>Rhodovastum sp. nov. RN2-1 isolated from soil in Seongnam, South Korea.</title>
        <authorList>
            <person name="Le N.T."/>
        </authorList>
    </citation>
    <scope>NUCLEOTIDE SEQUENCE</scope>
    <source>
        <strain evidence="18">RN2-1</strain>
    </source>
</reference>
<evidence type="ECO:0000256" key="5">
    <source>
        <dbReference type="ARBA" id="ARBA00022519"/>
    </source>
</evidence>
<comment type="caution">
    <text evidence="18">The sequence shown here is derived from an EMBL/GenBank/DDBJ whole genome shotgun (WGS) entry which is preliminary data.</text>
</comment>
<evidence type="ECO:0000256" key="11">
    <source>
        <dbReference type="ARBA" id="ARBA00022840"/>
    </source>
</evidence>
<comment type="subcellular location">
    <subcellularLocation>
        <location evidence="2">Cell inner membrane</location>
        <topology evidence="2">Multi-pass membrane protein</topology>
    </subcellularLocation>
</comment>
<evidence type="ECO:0000256" key="7">
    <source>
        <dbReference type="ARBA" id="ARBA00022679"/>
    </source>
</evidence>
<dbReference type="GO" id="GO:0000155">
    <property type="term" value="F:phosphorelay sensor kinase activity"/>
    <property type="evidence" value="ECO:0007669"/>
    <property type="project" value="InterPro"/>
</dbReference>
<organism evidence="18 19">
    <name type="scientific">Limobrevibacterium gyesilva</name>
    <dbReference type="NCBI Taxonomy" id="2991712"/>
    <lineage>
        <taxon>Bacteria</taxon>
        <taxon>Pseudomonadati</taxon>
        <taxon>Pseudomonadota</taxon>
        <taxon>Alphaproteobacteria</taxon>
        <taxon>Acetobacterales</taxon>
        <taxon>Acetobacteraceae</taxon>
        <taxon>Limobrevibacterium</taxon>
    </lineage>
</organism>
<dbReference type="Gene3D" id="3.30.565.10">
    <property type="entry name" value="Histidine kinase-like ATPase, C-terminal domain"/>
    <property type="match status" value="1"/>
</dbReference>
<evidence type="ECO:0000256" key="12">
    <source>
        <dbReference type="ARBA" id="ARBA00022989"/>
    </source>
</evidence>
<keyword evidence="11 18" id="KW-0067">ATP-binding</keyword>
<dbReference type="SUPFAM" id="SSF47384">
    <property type="entry name" value="Homodimeric domain of signal transducing histidine kinase"/>
    <property type="match status" value="1"/>
</dbReference>
<dbReference type="CDD" id="cd00082">
    <property type="entry name" value="HisKA"/>
    <property type="match status" value="1"/>
</dbReference>
<dbReference type="Pfam" id="PF00672">
    <property type="entry name" value="HAMP"/>
    <property type="match status" value="1"/>
</dbReference>
<dbReference type="PANTHER" id="PTHR44936:SF5">
    <property type="entry name" value="SENSOR HISTIDINE KINASE ENVZ"/>
    <property type="match status" value="1"/>
</dbReference>
<evidence type="ECO:0000256" key="1">
    <source>
        <dbReference type="ARBA" id="ARBA00000085"/>
    </source>
</evidence>
<evidence type="ECO:0000256" key="4">
    <source>
        <dbReference type="ARBA" id="ARBA00022475"/>
    </source>
</evidence>
<dbReference type="InterPro" id="IPR036097">
    <property type="entry name" value="HisK_dim/P_sf"/>
</dbReference>
<sequence>MILRLWPRSLAARTALVLVTALVVVQIAGLTIHALDREDLQRMAQARDIAVRSMSLYRSIALVPEDRRDSVVQELDLPDGPFVSLAVNPPGDELAPAPMSLRRQLLADMQLVPIPLRERPLDVVVLGGPEVGQLVVGFRFPSSQWLRLVVPMPPPRPWDSTSFLSAFTLMSVTAAVLILWAVRRLTLPVTTLAAAAEALGRDVNAPPLPETGPAEVATAAAAFNTMAERIRRFVQDRTFMLTAIGHDLRTPITRMRLRAEFVEDEEQRRKMLADLAELEAMVSATLAFGRDAAVEEPVSAVDLAELVRTILDEAADANPALDPLLISYQGPDHLPVRVRPVVLKRALTNLVANAINYGGSARATLHPPADRPGGPAVVLHIDDDGPGIPDDALERVFQPFHRLEASRNRETGGIGLGLSIARNILRAHGGDVTLTSHPQGGARASVTLPV</sequence>
<keyword evidence="14 15" id="KW-0472">Membrane</keyword>
<feature type="domain" description="Histidine kinase" evidence="16">
    <location>
        <begin position="243"/>
        <end position="450"/>
    </location>
</feature>
<dbReference type="EMBL" id="JAPDNT010000029">
    <property type="protein sequence ID" value="MCW3477080.1"/>
    <property type="molecule type" value="Genomic_DNA"/>
</dbReference>
<keyword evidence="19" id="KW-1185">Reference proteome</keyword>
<evidence type="ECO:0000256" key="3">
    <source>
        <dbReference type="ARBA" id="ARBA00012438"/>
    </source>
</evidence>
<dbReference type="Gene3D" id="1.10.287.130">
    <property type="match status" value="1"/>
</dbReference>
<evidence type="ECO:0000259" key="16">
    <source>
        <dbReference type="PROSITE" id="PS50109"/>
    </source>
</evidence>
<evidence type="ECO:0000256" key="13">
    <source>
        <dbReference type="ARBA" id="ARBA00023012"/>
    </source>
</evidence>
<dbReference type="PROSITE" id="PS50885">
    <property type="entry name" value="HAMP"/>
    <property type="match status" value="1"/>
</dbReference>
<dbReference type="InterPro" id="IPR003661">
    <property type="entry name" value="HisK_dim/P_dom"/>
</dbReference>
<keyword evidence="8 15" id="KW-0812">Transmembrane</keyword>
<keyword evidence="10" id="KW-0418">Kinase</keyword>
<dbReference type="InterPro" id="IPR003660">
    <property type="entry name" value="HAMP_dom"/>
</dbReference>
<gene>
    <name evidence="18" type="ORF">OL599_21145</name>
</gene>
<evidence type="ECO:0000256" key="2">
    <source>
        <dbReference type="ARBA" id="ARBA00004429"/>
    </source>
</evidence>
<dbReference type="AlphaFoldDB" id="A0AA42CJP7"/>
<keyword evidence="13" id="KW-0902">Two-component regulatory system</keyword>
<keyword evidence="7" id="KW-0808">Transferase</keyword>
<comment type="catalytic activity">
    <reaction evidence="1">
        <text>ATP + protein L-histidine = ADP + protein N-phospho-L-histidine.</text>
        <dbReference type="EC" id="2.7.13.3"/>
    </reaction>
</comment>
<evidence type="ECO:0000313" key="18">
    <source>
        <dbReference type="EMBL" id="MCW3477080.1"/>
    </source>
</evidence>
<evidence type="ECO:0000256" key="14">
    <source>
        <dbReference type="ARBA" id="ARBA00023136"/>
    </source>
</evidence>
<keyword evidence="12 15" id="KW-1133">Transmembrane helix</keyword>
<feature type="transmembrane region" description="Helical" evidence="15">
    <location>
        <begin position="162"/>
        <end position="182"/>
    </location>
</feature>
<proteinExistence type="predicted"/>
<dbReference type="PRINTS" id="PR00344">
    <property type="entry name" value="BCTRLSENSOR"/>
</dbReference>
<feature type="domain" description="HAMP" evidence="17">
    <location>
        <begin position="183"/>
        <end position="235"/>
    </location>
</feature>
<keyword evidence="4" id="KW-1003">Cell membrane</keyword>
<keyword evidence="5" id="KW-0997">Cell inner membrane</keyword>
<dbReference type="InterPro" id="IPR004358">
    <property type="entry name" value="Sig_transdc_His_kin-like_C"/>
</dbReference>
<dbReference type="PANTHER" id="PTHR44936">
    <property type="entry name" value="SENSOR PROTEIN CREC"/>
    <property type="match status" value="1"/>
</dbReference>
<evidence type="ECO:0000313" key="19">
    <source>
        <dbReference type="Proteomes" id="UP001165679"/>
    </source>
</evidence>
<dbReference type="SMART" id="SM00388">
    <property type="entry name" value="HisKA"/>
    <property type="match status" value="1"/>
</dbReference>
<reference evidence="18" key="2">
    <citation type="submission" date="2022-10" db="EMBL/GenBank/DDBJ databases">
        <authorList>
            <person name="Trinh H.N."/>
        </authorList>
    </citation>
    <scope>NUCLEOTIDE SEQUENCE</scope>
    <source>
        <strain evidence="18">RN2-1</strain>
    </source>
</reference>
<dbReference type="EC" id="2.7.13.3" evidence="3"/>
<evidence type="ECO:0000256" key="10">
    <source>
        <dbReference type="ARBA" id="ARBA00022777"/>
    </source>
</evidence>